<evidence type="ECO:0000256" key="1">
    <source>
        <dbReference type="ARBA" id="ARBA00001946"/>
    </source>
</evidence>
<dbReference type="PROSITE" id="PS00181">
    <property type="entry name" value="GLNA_ATP"/>
    <property type="match status" value="1"/>
</dbReference>
<accession>A0A4R2Q7B7</accession>
<gene>
    <name evidence="11" type="ORF">EV191_12058</name>
</gene>
<dbReference type="OrthoDB" id="9807095at2"/>
<name>A0A4R2Q7B7_9PSEU</name>
<dbReference type="InterPro" id="IPR008146">
    <property type="entry name" value="Gln_synth_cat_dom"/>
</dbReference>
<evidence type="ECO:0000256" key="7">
    <source>
        <dbReference type="PROSITE-ProRule" id="PRU01330"/>
    </source>
</evidence>
<dbReference type="SUPFAM" id="SSF55931">
    <property type="entry name" value="Glutamine synthetase/guanido kinase"/>
    <property type="match status" value="1"/>
</dbReference>
<evidence type="ECO:0000256" key="3">
    <source>
        <dbReference type="ARBA" id="ARBA00022598"/>
    </source>
</evidence>
<dbReference type="Gene3D" id="3.30.590.10">
    <property type="entry name" value="Glutamine synthetase/guanido kinase, catalytic domain"/>
    <property type="match status" value="1"/>
</dbReference>
<dbReference type="SMART" id="SM01230">
    <property type="entry name" value="Gln-synt_C"/>
    <property type="match status" value="1"/>
</dbReference>
<dbReference type="EMBL" id="SLXQ01000020">
    <property type="protein sequence ID" value="TCP43904.1"/>
    <property type="molecule type" value="Genomic_DNA"/>
</dbReference>
<dbReference type="InterPro" id="IPR017536">
    <property type="entry name" value="Glutamine_synthetase_typeIII"/>
</dbReference>
<evidence type="ECO:0000313" key="11">
    <source>
        <dbReference type="EMBL" id="TCP43904.1"/>
    </source>
</evidence>
<evidence type="ECO:0000256" key="6">
    <source>
        <dbReference type="ARBA" id="ARBA00022842"/>
    </source>
</evidence>
<evidence type="ECO:0000259" key="10">
    <source>
        <dbReference type="PROSITE" id="PS51987"/>
    </source>
</evidence>
<comment type="cofactor">
    <cofactor evidence="1">
        <name>Mg(2+)</name>
        <dbReference type="ChEBI" id="CHEBI:18420"/>
    </cofactor>
</comment>
<proteinExistence type="inferred from homology"/>
<evidence type="ECO:0000256" key="4">
    <source>
        <dbReference type="ARBA" id="ARBA00022741"/>
    </source>
</evidence>
<protein>
    <submittedName>
        <fullName evidence="11">Gamma-glutamylmethylamide synthetase</fullName>
    </submittedName>
</protein>
<comment type="caution">
    <text evidence="11">The sequence shown here is derived from an EMBL/GenBank/DDBJ whole genome shotgun (WGS) entry which is preliminary data.</text>
</comment>
<dbReference type="GO" id="GO:0004356">
    <property type="term" value="F:glutamine synthetase activity"/>
    <property type="evidence" value="ECO:0007669"/>
    <property type="project" value="InterPro"/>
</dbReference>
<evidence type="ECO:0000256" key="2">
    <source>
        <dbReference type="ARBA" id="ARBA00009897"/>
    </source>
</evidence>
<evidence type="ECO:0000313" key="12">
    <source>
        <dbReference type="Proteomes" id="UP000294911"/>
    </source>
</evidence>
<dbReference type="GO" id="GO:0005524">
    <property type="term" value="F:ATP binding"/>
    <property type="evidence" value="ECO:0007669"/>
    <property type="project" value="UniProtKB-KW"/>
</dbReference>
<keyword evidence="6" id="KW-0460">Magnesium</keyword>
<evidence type="ECO:0000256" key="5">
    <source>
        <dbReference type="ARBA" id="ARBA00022840"/>
    </source>
</evidence>
<dbReference type="InterPro" id="IPR027303">
    <property type="entry name" value="Gln_synth_gly_rich_site"/>
</dbReference>
<dbReference type="PANTHER" id="PTHR43785:SF12">
    <property type="entry name" value="TYPE-1 GLUTAMINE SYNTHETASE 2"/>
    <property type="match status" value="1"/>
</dbReference>
<evidence type="ECO:0000256" key="8">
    <source>
        <dbReference type="RuleBase" id="RU000384"/>
    </source>
</evidence>
<keyword evidence="3" id="KW-0436">Ligase</keyword>
<evidence type="ECO:0000259" key="9">
    <source>
        <dbReference type="PROSITE" id="PS51986"/>
    </source>
</evidence>
<dbReference type="NCBIfam" id="TIGR03105">
    <property type="entry name" value="gln_synth_III"/>
    <property type="match status" value="1"/>
</dbReference>
<dbReference type="InterPro" id="IPR036651">
    <property type="entry name" value="Gln_synt_N_sf"/>
</dbReference>
<comment type="similarity">
    <text evidence="2 7 8">Belongs to the glutamine synthetase family.</text>
</comment>
<keyword evidence="5" id="KW-0067">ATP-binding</keyword>
<dbReference type="InterPro" id="IPR008147">
    <property type="entry name" value="Gln_synt_N"/>
</dbReference>
<dbReference type="PROSITE" id="PS51987">
    <property type="entry name" value="GS_CATALYTIC"/>
    <property type="match status" value="1"/>
</dbReference>
<dbReference type="Gene3D" id="3.10.20.70">
    <property type="entry name" value="Glutamine synthetase, N-terminal domain"/>
    <property type="match status" value="1"/>
</dbReference>
<dbReference type="SUPFAM" id="SSF54368">
    <property type="entry name" value="Glutamine synthetase, N-terminal domain"/>
    <property type="match status" value="1"/>
</dbReference>
<sequence length="452" mass="49455">MAQSHQELKARATEDGIEFFLAMFVDLHGKPCAKAVPMGSFDQLMTDGAGFAGFAAGDLGQTPADPDLIAIPDPDSYTPLPWKPGVAVLHCDPHVDGEPWPYAPRVILRNALDRLATERGWRLMTGVEAEYSLLRRTEDGKLVIADALDSSSKPCYEVKGLTRMWEHLSELSRCMNKLGWGNYANDHEDGNGQFENNFVFADALTTADRAIFFRYMVHMLAHDAGMTATFMPKPFSDVTGNGMHMHQSLWTVDGEPLFGDDTDGRELGLSKTAYRYIGGLMAHGRSVSAVICPTVNSYKRIGVGPPTSGSTWAPAYVAYGGNNRTLMLRIPEGGRVEHRGVDGAANPYLAAAALLGAGLDGIDRELDPGEPVHDNLFALSAQEVADRNIEHLPRTLDGAVRELVADPVLRAALGKVPGGDFIDYYGKVKRAEFEEYHANVSEWEIDRYLTLI</sequence>
<dbReference type="RefSeq" id="WP_132880540.1">
    <property type="nucleotide sequence ID" value="NZ_SLXQ01000020.1"/>
</dbReference>
<dbReference type="GO" id="GO:0006542">
    <property type="term" value="P:glutamine biosynthetic process"/>
    <property type="evidence" value="ECO:0007669"/>
    <property type="project" value="InterPro"/>
</dbReference>
<dbReference type="PROSITE" id="PS51986">
    <property type="entry name" value="GS_BETA_GRASP"/>
    <property type="match status" value="1"/>
</dbReference>
<keyword evidence="4" id="KW-0547">Nucleotide-binding</keyword>
<feature type="domain" description="GS catalytic" evidence="10">
    <location>
        <begin position="104"/>
        <end position="452"/>
    </location>
</feature>
<dbReference type="InterPro" id="IPR014746">
    <property type="entry name" value="Gln_synth/guanido_kin_cat_dom"/>
</dbReference>
<dbReference type="Pfam" id="PF00120">
    <property type="entry name" value="Gln-synt_C"/>
    <property type="match status" value="1"/>
</dbReference>
<reference evidence="11 12" key="1">
    <citation type="submission" date="2019-03" db="EMBL/GenBank/DDBJ databases">
        <title>Genomic Encyclopedia of Type Strains, Phase IV (KMG-IV): sequencing the most valuable type-strain genomes for metagenomic binning, comparative biology and taxonomic classification.</title>
        <authorList>
            <person name="Goeker M."/>
        </authorList>
    </citation>
    <scope>NUCLEOTIDE SEQUENCE [LARGE SCALE GENOMIC DNA]</scope>
    <source>
        <strain evidence="11 12">DSM 45765</strain>
    </source>
</reference>
<feature type="domain" description="GS beta-grasp" evidence="9">
    <location>
        <begin position="15"/>
        <end position="98"/>
    </location>
</feature>
<organism evidence="11 12">
    <name type="scientific">Tamaricihabitans halophyticus</name>
    <dbReference type="NCBI Taxonomy" id="1262583"/>
    <lineage>
        <taxon>Bacteria</taxon>
        <taxon>Bacillati</taxon>
        <taxon>Actinomycetota</taxon>
        <taxon>Actinomycetes</taxon>
        <taxon>Pseudonocardiales</taxon>
        <taxon>Pseudonocardiaceae</taxon>
        <taxon>Tamaricihabitans</taxon>
    </lineage>
</organism>
<dbReference type="Proteomes" id="UP000294911">
    <property type="component" value="Unassembled WGS sequence"/>
</dbReference>
<dbReference type="AlphaFoldDB" id="A0A4R2Q7B7"/>
<keyword evidence="12" id="KW-1185">Reference proteome</keyword>
<dbReference type="PANTHER" id="PTHR43785">
    <property type="entry name" value="GAMMA-GLUTAMYLPUTRESCINE SYNTHETASE"/>
    <property type="match status" value="1"/>
</dbReference>